<dbReference type="EMBL" id="LBMM01007761">
    <property type="protein sequence ID" value="KMQ89443.1"/>
    <property type="molecule type" value="Genomic_DNA"/>
</dbReference>
<accession>A0A0J7KG89</accession>
<dbReference type="PaxDb" id="67767-A0A0J7KG89"/>
<name>A0A0J7KG89_LASNI</name>
<keyword evidence="2" id="KW-1185">Reference proteome</keyword>
<dbReference type="AlphaFoldDB" id="A0A0J7KG89"/>
<dbReference type="OrthoDB" id="7699940at2759"/>
<comment type="caution">
    <text evidence="1">The sequence shown here is derived from an EMBL/GenBank/DDBJ whole genome shotgun (WGS) entry which is preliminary data.</text>
</comment>
<evidence type="ECO:0000313" key="1">
    <source>
        <dbReference type="EMBL" id="KMQ89443.1"/>
    </source>
</evidence>
<dbReference type="PANTHER" id="PTHR46704">
    <property type="entry name" value="CXC DOMAIN-CONTAINING PROTEIN-RELATED"/>
    <property type="match status" value="1"/>
</dbReference>
<gene>
    <name evidence="1" type="ORF">RF55_10928</name>
</gene>
<reference evidence="1 2" key="1">
    <citation type="submission" date="2015-04" db="EMBL/GenBank/DDBJ databases">
        <title>Lasius niger genome sequencing.</title>
        <authorList>
            <person name="Konorov E.A."/>
            <person name="Nikitin M.A."/>
            <person name="Kirill M.V."/>
            <person name="Chang P."/>
        </authorList>
    </citation>
    <scope>NUCLEOTIDE SEQUENCE [LARGE SCALE GENOMIC DNA]</scope>
    <source>
        <tissue evidence="1">Whole</tissue>
    </source>
</reference>
<dbReference type="PANTHER" id="PTHR46704:SF1">
    <property type="entry name" value="TELOMERE LENGTH REGULATION PROTEIN TEL2 HOMOLOG"/>
    <property type="match status" value="1"/>
</dbReference>
<organism evidence="1 2">
    <name type="scientific">Lasius niger</name>
    <name type="common">Black garden ant</name>
    <dbReference type="NCBI Taxonomy" id="67767"/>
    <lineage>
        <taxon>Eukaryota</taxon>
        <taxon>Metazoa</taxon>
        <taxon>Ecdysozoa</taxon>
        <taxon>Arthropoda</taxon>
        <taxon>Hexapoda</taxon>
        <taxon>Insecta</taxon>
        <taxon>Pterygota</taxon>
        <taxon>Neoptera</taxon>
        <taxon>Endopterygota</taxon>
        <taxon>Hymenoptera</taxon>
        <taxon>Apocrita</taxon>
        <taxon>Aculeata</taxon>
        <taxon>Formicoidea</taxon>
        <taxon>Formicidae</taxon>
        <taxon>Formicinae</taxon>
        <taxon>Lasius</taxon>
        <taxon>Lasius</taxon>
    </lineage>
</organism>
<sequence>MAGSGIKELLSVIYAPISVDKILTGHAYGRAIRAHLLAQLALAKVILGDVDFSIAERGTVRNIMHNFIKDPPTLSTIADEPVIQEICEKFKQQLLQVQKKGPTAKLWIQYFHMATLVKRFIQTEREDMLNLESQMDIDEYHKFVNDGYFTIRTDKFWSGSWSDMVIEQTLMRGIKVVGGLTGRGFTDSVLSKWTLAMPAFHDICEALEKYCDILFVSGKQHVDSRESRIERDDENVKRLEIWLSCHNPFPISNDIMSISTGVIGDEKINCHDSLEIGTKAMKDCVGDNFKDVKMKRANRICPLATVNSAIKVHGVLEPIDLLLLFQRICIAKKDDQQLFDYMEYELAPFPLSLFNEAGMRKTTKSALYNMFEESRESLWILLIDYMSLTVDISCIVSFGI</sequence>
<protein>
    <submittedName>
        <fullName evidence="1">Uncharacterized protein</fullName>
    </submittedName>
</protein>
<dbReference type="Proteomes" id="UP000036403">
    <property type="component" value="Unassembled WGS sequence"/>
</dbReference>
<proteinExistence type="predicted"/>
<evidence type="ECO:0000313" key="2">
    <source>
        <dbReference type="Proteomes" id="UP000036403"/>
    </source>
</evidence>
<dbReference type="STRING" id="67767.A0A0J7KG89"/>